<sequence length="126" mass="14182">MAKPWFTKGCSGNTSPRTYETQTDSSYLWNLSVPCHLGFGVVLSQTEYDLVETGDFSRICLFFCFILVKLSKQKMQLEIVSVVWIKSESIFHCMILGFTILPLYRKSPPKVFLLSIGGATSTVVQV</sequence>
<protein>
    <submittedName>
        <fullName evidence="1">Uncharacterized protein</fullName>
    </submittedName>
</protein>
<keyword evidence="2" id="KW-1185">Reference proteome</keyword>
<evidence type="ECO:0000313" key="1">
    <source>
        <dbReference type="EMBL" id="KAK7333352.1"/>
    </source>
</evidence>
<organism evidence="1 2">
    <name type="scientific">Phaseolus coccineus</name>
    <name type="common">Scarlet runner bean</name>
    <name type="synonym">Phaseolus multiflorus</name>
    <dbReference type="NCBI Taxonomy" id="3886"/>
    <lineage>
        <taxon>Eukaryota</taxon>
        <taxon>Viridiplantae</taxon>
        <taxon>Streptophyta</taxon>
        <taxon>Embryophyta</taxon>
        <taxon>Tracheophyta</taxon>
        <taxon>Spermatophyta</taxon>
        <taxon>Magnoliopsida</taxon>
        <taxon>eudicotyledons</taxon>
        <taxon>Gunneridae</taxon>
        <taxon>Pentapetalae</taxon>
        <taxon>rosids</taxon>
        <taxon>fabids</taxon>
        <taxon>Fabales</taxon>
        <taxon>Fabaceae</taxon>
        <taxon>Papilionoideae</taxon>
        <taxon>50 kb inversion clade</taxon>
        <taxon>NPAAA clade</taxon>
        <taxon>indigoferoid/millettioid clade</taxon>
        <taxon>Phaseoleae</taxon>
        <taxon>Phaseolus</taxon>
    </lineage>
</organism>
<dbReference type="EMBL" id="JAYMYR010000011">
    <property type="protein sequence ID" value="KAK7333352.1"/>
    <property type="molecule type" value="Genomic_DNA"/>
</dbReference>
<gene>
    <name evidence="1" type="ORF">VNO80_30120</name>
</gene>
<name>A0AAN9LFD4_PHACN</name>
<proteinExistence type="predicted"/>
<dbReference type="Proteomes" id="UP001374584">
    <property type="component" value="Unassembled WGS sequence"/>
</dbReference>
<accession>A0AAN9LFD4</accession>
<reference evidence="1 2" key="1">
    <citation type="submission" date="2024-01" db="EMBL/GenBank/DDBJ databases">
        <title>The genomes of 5 underutilized Papilionoideae crops provide insights into root nodulation and disease resistanc.</title>
        <authorList>
            <person name="Jiang F."/>
        </authorList>
    </citation>
    <scope>NUCLEOTIDE SEQUENCE [LARGE SCALE GENOMIC DNA]</scope>
    <source>
        <strain evidence="1">JINMINGXINNONG_FW02</strain>
        <tissue evidence="1">Leaves</tissue>
    </source>
</reference>
<dbReference type="AlphaFoldDB" id="A0AAN9LFD4"/>
<comment type="caution">
    <text evidence="1">The sequence shown here is derived from an EMBL/GenBank/DDBJ whole genome shotgun (WGS) entry which is preliminary data.</text>
</comment>
<evidence type="ECO:0000313" key="2">
    <source>
        <dbReference type="Proteomes" id="UP001374584"/>
    </source>
</evidence>